<dbReference type="CDD" id="cd06173">
    <property type="entry name" value="MFS_MefA_like"/>
    <property type="match status" value="1"/>
</dbReference>
<dbReference type="STRING" id="546871.SAMN04488543_1980"/>
<feature type="transmembrane region" description="Helical" evidence="8">
    <location>
        <begin position="276"/>
        <end position="298"/>
    </location>
</feature>
<proteinExistence type="predicted"/>
<sequence>MAGPYRTEFRGAQPLSGSTNPVAGGGDLCREPGRRAAGPIVVVVTVAEPAVVPASPFAPFRHRAFFWLWLGVVVASIGAWAQTVGAQWLFINDPNAATIVPLVQTASTLPMMLLALPAGVLADAFDRRLLLVVVQGYSIAVSALLAVLTVAGMMPPALLLTFTFAVGAGLAMLSPTWQSLITELVPREEFAAATRLDMVSVNVSRAAGPAIAGWIIATWGVAPVFALTAAAGAVLLVILLTWRRSTAARAVQRERFVPALRSGSRYVRHEPVIRAVLLRFASFVFPAGAVWALLPLIASRQLGLAASGYGLLFSALGIGAVTAALGLGRVKRQLSSNQVLAVAGSGFAVAFAGVAVTSSIWVALPLLVVCGFCWTATVATVISELQLFLPGWVRARAIAIYLMVFLGTQAVAAPVWGLVTQYTSLRTALLAAAVLLVVSVLLGLVLRVPESEGEDRSPLAYWDTPRLQVDPFTAGGPVVVSVEYEVSDLDRDAFLDAMRGMRRSRLRSGASRWELYRVGEDRHRYVEQFEVPSWEEHERQHEGRLTAEDKAIEDAAFAHVTGSPRTQHLLPAAARGFADDLPGDRHRDRPR</sequence>
<dbReference type="GO" id="GO:0022857">
    <property type="term" value="F:transmembrane transporter activity"/>
    <property type="evidence" value="ECO:0007669"/>
    <property type="project" value="InterPro"/>
</dbReference>
<feature type="transmembrane region" description="Helical" evidence="8">
    <location>
        <begin position="129"/>
        <end position="151"/>
    </location>
</feature>
<dbReference type="InterPro" id="IPR020846">
    <property type="entry name" value="MFS_dom"/>
</dbReference>
<evidence type="ECO:0000256" key="5">
    <source>
        <dbReference type="ARBA" id="ARBA00022989"/>
    </source>
</evidence>
<feature type="transmembrane region" description="Helical" evidence="8">
    <location>
        <begin position="304"/>
        <end position="327"/>
    </location>
</feature>
<dbReference type="SUPFAM" id="SSF103473">
    <property type="entry name" value="MFS general substrate transporter"/>
    <property type="match status" value="1"/>
</dbReference>
<dbReference type="Proteomes" id="UP000199092">
    <property type="component" value="Chromosome I"/>
</dbReference>
<keyword evidence="5 8" id="KW-1133">Transmembrane helix</keyword>
<keyword evidence="2" id="KW-0813">Transport</keyword>
<dbReference type="PANTHER" id="PTHR23513">
    <property type="entry name" value="INTEGRAL MEMBRANE EFFLUX PROTEIN-RELATED"/>
    <property type="match status" value="1"/>
</dbReference>
<evidence type="ECO:0000256" key="2">
    <source>
        <dbReference type="ARBA" id="ARBA00022448"/>
    </source>
</evidence>
<dbReference type="Pfam" id="PF05977">
    <property type="entry name" value="MFS_3"/>
    <property type="match status" value="1"/>
</dbReference>
<evidence type="ECO:0000256" key="8">
    <source>
        <dbReference type="SAM" id="Phobius"/>
    </source>
</evidence>
<comment type="subcellular location">
    <subcellularLocation>
        <location evidence="1">Cell membrane</location>
        <topology evidence="1">Multi-pass membrane protein</topology>
    </subcellularLocation>
</comment>
<reference evidence="10 11" key="1">
    <citation type="submission" date="2016-10" db="EMBL/GenBank/DDBJ databases">
        <authorList>
            <person name="de Groot N.N."/>
        </authorList>
    </citation>
    <scope>NUCLEOTIDE SEQUENCE [LARGE SCALE GENOMIC DNA]</scope>
    <source>
        <strain evidence="10 11">DSM 21741</strain>
    </source>
</reference>
<keyword evidence="6 8" id="KW-0472">Membrane</keyword>
<dbReference type="PROSITE" id="PS50850">
    <property type="entry name" value="MFS"/>
    <property type="match status" value="1"/>
</dbReference>
<feature type="transmembrane region" description="Helical" evidence="8">
    <location>
        <begin position="397"/>
        <end position="419"/>
    </location>
</feature>
<dbReference type="InterPro" id="IPR036259">
    <property type="entry name" value="MFS_trans_sf"/>
</dbReference>
<evidence type="ECO:0000313" key="11">
    <source>
        <dbReference type="Proteomes" id="UP000199092"/>
    </source>
</evidence>
<dbReference type="AlphaFoldDB" id="A0A1H1TAH3"/>
<dbReference type="GO" id="GO:0005886">
    <property type="term" value="C:plasma membrane"/>
    <property type="evidence" value="ECO:0007669"/>
    <property type="project" value="UniProtKB-SubCell"/>
</dbReference>
<evidence type="ECO:0000256" key="6">
    <source>
        <dbReference type="ARBA" id="ARBA00023136"/>
    </source>
</evidence>
<dbReference type="EMBL" id="LT629749">
    <property type="protein sequence ID" value="SDS57240.1"/>
    <property type="molecule type" value="Genomic_DNA"/>
</dbReference>
<evidence type="ECO:0000256" key="4">
    <source>
        <dbReference type="ARBA" id="ARBA00022692"/>
    </source>
</evidence>
<feature type="domain" description="Major facilitator superfamily (MFS) profile" evidence="9">
    <location>
        <begin position="64"/>
        <end position="451"/>
    </location>
</feature>
<evidence type="ECO:0000256" key="3">
    <source>
        <dbReference type="ARBA" id="ARBA00022475"/>
    </source>
</evidence>
<feature type="transmembrane region" description="Helical" evidence="8">
    <location>
        <begin position="223"/>
        <end position="242"/>
    </location>
</feature>
<evidence type="ECO:0000313" key="10">
    <source>
        <dbReference type="EMBL" id="SDS57240.1"/>
    </source>
</evidence>
<dbReference type="OrthoDB" id="9775268at2"/>
<dbReference type="PANTHER" id="PTHR23513:SF11">
    <property type="entry name" value="STAPHYLOFERRIN A TRANSPORTER"/>
    <property type="match status" value="1"/>
</dbReference>
<dbReference type="Gene3D" id="1.20.1250.20">
    <property type="entry name" value="MFS general substrate transporter like domains"/>
    <property type="match status" value="1"/>
</dbReference>
<dbReference type="InterPro" id="IPR010290">
    <property type="entry name" value="TM_effector"/>
</dbReference>
<protein>
    <submittedName>
        <fullName evidence="10">Predicted arabinose efflux permease, MFS family</fullName>
    </submittedName>
</protein>
<accession>A0A1H1TAH3</accession>
<feature type="transmembrane region" description="Helical" evidence="8">
    <location>
        <begin position="65"/>
        <end position="90"/>
    </location>
</feature>
<organism evidence="10 11">
    <name type="scientific">Friedmanniella luteola</name>
    <dbReference type="NCBI Taxonomy" id="546871"/>
    <lineage>
        <taxon>Bacteria</taxon>
        <taxon>Bacillati</taxon>
        <taxon>Actinomycetota</taxon>
        <taxon>Actinomycetes</taxon>
        <taxon>Propionibacteriales</taxon>
        <taxon>Nocardioidaceae</taxon>
        <taxon>Friedmanniella</taxon>
    </lineage>
</organism>
<evidence type="ECO:0000259" key="9">
    <source>
        <dbReference type="PROSITE" id="PS50850"/>
    </source>
</evidence>
<feature type="transmembrane region" description="Helical" evidence="8">
    <location>
        <begin position="362"/>
        <end position="385"/>
    </location>
</feature>
<name>A0A1H1TAH3_9ACTN</name>
<evidence type="ECO:0000256" key="1">
    <source>
        <dbReference type="ARBA" id="ARBA00004651"/>
    </source>
</evidence>
<feature type="transmembrane region" description="Helical" evidence="8">
    <location>
        <begin position="102"/>
        <end position="122"/>
    </location>
</feature>
<keyword evidence="4 8" id="KW-0812">Transmembrane</keyword>
<feature type="transmembrane region" description="Helical" evidence="8">
    <location>
        <begin position="425"/>
        <end position="446"/>
    </location>
</feature>
<evidence type="ECO:0000256" key="7">
    <source>
        <dbReference type="SAM" id="MobiDB-lite"/>
    </source>
</evidence>
<feature type="region of interest" description="Disordered" evidence="7">
    <location>
        <begin position="1"/>
        <end position="28"/>
    </location>
</feature>
<keyword evidence="11" id="KW-1185">Reference proteome</keyword>
<keyword evidence="3" id="KW-1003">Cell membrane</keyword>
<gene>
    <name evidence="10" type="ORF">SAMN04488543_1980</name>
</gene>
<feature type="transmembrane region" description="Helical" evidence="8">
    <location>
        <begin position="339"/>
        <end position="356"/>
    </location>
</feature>